<dbReference type="RefSeq" id="WP_312748448.1">
    <property type="nucleotide sequence ID" value="NZ_CP116968.1"/>
</dbReference>
<dbReference type="KEGG" id="nneo:PQG83_08395"/>
<evidence type="ECO:0000313" key="2">
    <source>
        <dbReference type="Proteomes" id="UP001302494"/>
    </source>
</evidence>
<dbReference type="EMBL" id="CP116968">
    <property type="protein sequence ID" value="WNM63760.1"/>
    <property type="molecule type" value="Genomic_DNA"/>
</dbReference>
<accession>A0AA96GNP3</accession>
<proteinExistence type="predicted"/>
<sequence>MNTYSLGSMLRWQKPHRIFEEILPKTSRVQGARTDMFYIRDSTMSHRHEPMPHTEDLPNFLREFDDGDLQRYTCFSSEFRDQRMEAGAMAEAGFWNAVVNLCIDERLRRDQDIKRLEYMYRTGVDPEHHS</sequence>
<reference evidence="1 2" key="1">
    <citation type="submission" date="2023-01" db="EMBL/GenBank/DDBJ databases">
        <title>Cultivation and genomic characterization of new, ubiquitous marine nitrite-oxidizing bacteria from the Nitrospirales.</title>
        <authorList>
            <person name="Mueller A.J."/>
            <person name="Daebeler A."/>
            <person name="Herbold C.W."/>
            <person name="Kirkegaard R.H."/>
            <person name="Daims H."/>
        </authorList>
    </citation>
    <scope>NUCLEOTIDE SEQUENCE [LARGE SCALE GENOMIC DNA]</scope>
    <source>
        <strain evidence="1 2">DK</strain>
    </source>
</reference>
<organism evidence="1 2">
    <name type="scientific">Candidatus Nitrospira neomarina</name>
    <dbReference type="NCBI Taxonomy" id="3020899"/>
    <lineage>
        <taxon>Bacteria</taxon>
        <taxon>Pseudomonadati</taxon>
        <taxon>Nitrospirota</taxon>
        <taxon>Nitrospiria</taxon>
        <taxon>Nitrospirales</taxon>
        <taxon>Nitrospiraceae</taxon>
        <taxon>Nitrospira</taxon>
    </lineage>
</organism>
<dbReference type="AlphaFoldDB" id="A0AA96GNP3"/>
<evidence type="ECO:0000313" key="1">
    <source>
        <dbReference type="EMBL" id="WNM63760.1"/>
    </source>
</evidence>
<name>A0AA96GNP3_9BACT</name>
<dbReference type="Proteomes" id="UP001302494">
    <property type="component" value="Chromosome"/>
</dbReference>
<protein>
    <submittedName>
        <fullName evidence="1">Uncharacterized protein</fullName>
    </submittedName>
</protein>
<gene>
    <name evidence="1" type="ORF">PQG83_08395</name>
</gene>
<keyword evidence="2" id="KW-1185">Reference proteome</keyword>